<reference evidence="2" key="1">
    <citation type="submission" date="2020-02" db="EMBL/GenBank/DDBJ databases">
        <authorList>
            <person name="Meier V. D."/>
        </authorList>
    </citation>
    <scope>NUCLEOTIDE SEQUENCE</scope>
    <source>
        <strain evidence="2">AVDCRST_MAG33</strain>
    </source>
</reference>
<organism evidence="2">
    <name type="scientific">uncultured Thermomicrobiales bacterium</name>
    <dbReference type="NCBI Taxonomy" id="1645740"/>
    <lineage>
        <taxon>Bacteria</taxon>
        <taxon>Pseudomonadati</taxon>
        <taxon>Thermomicrobiota</taxon>
        <taxon>Thermomicrobia</taxon>
        <taxon>Thermomicrobiales</taxon>
        <taxon>environmental samples</taxon>
    </lineage>
</organism>
<feature type="non-terminal residue" evidence="2">
    <location>
        <position position="1"/>
    </location>
</feature>
<gene>
    <name evidence="2" type="ORF">AVDCRST_MAG33-1953</name>
</gene>
<evidence type="ECO:0000313" key="2">
    <source>
        <dbReference type="EMBL" id="CAA9564871.1"/>
    </source>
</evidence>
<sequence length="56" mass="6263">GDRGDHRPAASGPGAVRRRHRPRLRPCLPGAAIQPQRHRGRWLPRRTPYPSDVPGP</sequence>
<dbReference type="AlphaFoldDB" id="A0A6J4V0X8"/>
<name>A0A6J4V0X8_9BACT</name>
<accession>A0A6J4V0X8</accession>
<feature type="region of interest" description="Disordered" evidence="1">
    <location>
        <begin position="1"/>
        <end position="56"/>
    </location>
</feature>
<dbReference type="EMBL" id="CADCWK010000218">
    <property type="protein sequence ID" value="CAA9564871.1"/>
    <property type="molecule type" value="Genomic_DNA"/>
</dbReference>
<evidence type="ECO:0000256" key="1">
    <source>
        <dbReference type="SAM" id="MobiDB-lite"/>
    </source>
</evidence>
<feature type="non-terminal residue" evidence="2">
    <location>
        <position position="56"/>
    </location>
</feature>
<proteinExistence type="predicted"/>
<protein>
    <submittedName>
        <fullName evidence="2">Uncharacterized protein</fullName>
    </submittedName>
</protein>